<feature type="transmembrane region" description="Helical" evidence="1">
    <location>
        <begin position="64"/>
        <end position="88"/>
    </location>
</feature>
<feature type="transmembrane region" description="Helical" evidence="1">
    <location>
        <begin position="17"/>
        <end position="44"/>
    </location>
</feature>
<feature type="transmembrane region" description="Helical" evidence="1">
    <location>
        <begin position="253"/>
        <end position="279"/>
    </location>
</feature>
<feature type="transmembrane region" description="Helical" evidence="1">
    <location>
        <begin position="100"/>
        <end position="127"/>
    </location>
</feature>
<feature type="transmembrane region" description="Helical" evidence="1">
    <location>
        <begin position="147"/>
        <end position="164"/>
    </location>
</feature>
<evidence type="ECO:0000313" key="2">
    <source>
        <dbReference type="EMBL" id="TWT58418.1"/>
    </source>
</evidence>
<feature type="transmembrane region" description="Helical" evidence="1">
    <location>
        <begin position="220"/>
        <end position="241"/>
    </location>
</feature>
<name>A0A5C5X6L6_9PLAN</name>
<keyword evidence="1" id="KW-0472">Membrane</keyword>
<keyword evidence="3" id="KW-1185">Reference proteome</keyword>
<feature type="transmembrane region" description="Helical" evidence="1">
    <location>
        <begin position="176"/>
        <end position="200"/>
    </location>
</feature>
<keyword evidence="1" id="KW-1133">Transmembrane helix</keyword>
<accession>A0A5C5X6L6</accession>
<dbReference type="EMBL" id="SIHI01000001">
    <property type="protein sequence ID" value="TWT58418.1"/>
    <property type="molecule type" value="Genomic_DNA"/>
</dbReference>
<proteinExistence type="predicted"/>
<organism evidence="2 3">
    <name type="scientific">Thalassoglobus neptunius</name>
    <dbReference type="NCBI Taxonomy" id="1938619"/>
    <lineage>
        <taxon>Bacteria</taxon>
        <taxon>Pseudomonadati</taxon>
        <taxon>Planctomycetota</taxon>
        <taxon>Planctomycetia</taxon>
        <taxon>Planctomycetales</taxon>
        <taxon>Planctomycetaceae</taxon>
        <taxon>Thalassoglobus</taxon>
    </lineage>
</organism>
<sequence>MTAEIADPKSTRSERQVWAILGLLFAGWLIYRAVIIGAGSAYVAEVNGQYQSATYNDFLVGTAVYSPARTVGIWIAAFLTLCIFSFLYRDNPFYKFAEAVFVGVSAAYWMVIAFWTVVIPNLVGKIWPAWIQSWAMPGLSPIRDDSWWMFLIPLVLGGMLLWRLSPRGAWIARWPLAFIIGSTAGIRLVGFLQADFISQIHNTIVPVVVVTDSEFQFWESVQNILLVISVLSAIVYFFFSVEHTGVVGQVSRIGVWVLMVTFGAAFGYTVMGRIALLAIRFEFLFDDWLWLIDPAHKRLGL</sequence>
<dbReference type="AlphaFoldDB" id="A0A5C5X6L6"/>
<keyword evidence="1" id="KW-0812">Transmembrane</keyword>
<evidence type="ECO:0000256" key="1">
    <source>
        <dbReference type="SAM" id="Phobius"/>
    </source>
</evidence>
<dbReference type="Proteomes" id="UP000317243">
    <property type="component" value="Unassembled WGS sequence"/>
</dbReference>
<dbReference type="RefSeq" id="WP_231740793.1">
    <property type="nucleotide sequence ID" value="NZ_SIHI01000001.1"/>
</dbReference>
<gene>
    <name evidence="2" type="ORF">KOR42_17920</name>
</gene>
<evidence type="ECO:0000313" key="3">
    <source>
        <dbReference type="Proteomes" id="UP000317243"/>
    </source>
</evidence>
<reference evidence="2 3" key="1">
    <citation type="submission" date="2019-02" db="EMBL/GenBank/DDBJ databases">
        <title>Deep-cultivation of Planctomycetes and their phenomic and genomic characterization uncovers novel biology.</title>
        <authorList>
            <person name="Wiegand S."/>
            <person name="Jogler M."/>
            <person name="Boedeker C."/>
            <person name="Pinto D."/>
            <person name="Vollmers J."/>
            <person name="Rivas-Marin E."/>
            <person name="Kohn T."/>
            <person name="Peeters S.H."/>
            <person name="Heuer A."/>
            <person name="Rast P."/>
            <person name="Oberbeckmann S."/>
            <person name="Bunk B."/>
            <person name="Jeske O."/>
            <person name="Meyerdierks A."/>
            <person name="Storesund J.E."/>
            <person name="Kallscheuer N."/>
            <person name="Luecker S."/>
            <person name="Lage O.M."/>
            <person name="Pohl T."/>
            <person name="Merkel B.J."/>
            <person name="Hornburger P."/>
            <person name="Mueller R.-W."/>
            <person name="Bruemmer F."/>
            <person name="Labrenz M."/>
            <person name="Spormann A.M."/>
            <person name="Op Den Camp H."/>
            <person name="Overmann J."/>
            <person name="Amann R."/>
            <person name="Jetten M.S.M."/>
            <person name="Mascher T."/>
            <person name="Medema M.H."/>
            <person name="Devos D.P."/>
            <person name="Kaster A.-K."/>
            <person name="Ovreas L."/>
            <person name="Rohde M."/>
            <person name="Galperin M.Y."/>
            <person name="Jogler C."/>
        </authorList>
    </citation>
    <scope>NUCLEOTIDE SEQUENCE [LARGE SCALE GENOMIC DNA]</scope>
    <source>
        <strain evidence="2 3">KOR42</strain>
    </source>
</reference>
<protein>
    <submittedName>
        <fullName evidence="2">Uncharacterized protein</fullName>
    </submittedName>
</protein>
<comment type="caution">
    <text evidence="2">The sequence shown here is derived from an EMBL/GenBank/DDBJ whole genome shotgun (WGS) entry which is preliminary data.</text>
</comment>